<dbReference type="GO" id="GO:0009253">
    <property type="term" value="P:peptidoglycan catabolic process"/>
    <property type="evidence" value="ECO:0007669"/>
    <property type="project" value="InterPro"/>
</dbReference>
<reference evidence="4" key="1">
    <citation type="submission" date="2010-11" db="EMBL/GenBank/DDBJ databases">
        <title>Complete genome sequence of Candidatus Liberibacter solanacearum CLso-ZC1.</title>
        <authorList>
            <person name="Lin H."/>
            <person name="Doddapaneni H.V."/>
            <person name="Lou B."/>
            <person name="Civerolo E.L."/>
            <person name="Chen C."/>
            <person name="Duan Y."/>
            <person name="Zhou L."/>
            <person name="Glynn J."/>
        </authorList>
    </citation>
    <scope>NUCLEOTIDE SEQUENCE [LARGE SCALE GENOMIC DNA]</scope>
    <source>
        <strain evidence="4">CLso-ZC1</strain>
    </source>
</reference>
<dbReference type="PANTHER" id="PTHR38107:SF3">
    <property type="entry name" value="LYSOZYME RRRD-RELATED"/>
    <property type="match status" value="1"/>
</dbReference>
<evidence type="ECO:0000313" key="4">
    <source>
        <dbReference type="Proteomes" id="UP000007038"/>
    </source>
</evidence>
<keyword evidence="1" id="KW-1035">Host cytoplasm</keyword>
<dbReference type="HOGENOM" id="CLU_091641_7_0_5"/>
<organism evidence="3 4">
    <name type="scientific">Liberibacter solanacearum (strain CLso-ZC1)</name>
    <dbReference type="NCBI Taxonomy" id="658172"/>
    <lineage>
        <taxon>Bacteria</taxon>
        <taxon>Pseudomonadati</taxon>
        <taxon>Pseudomonadota</taxon>
        <taxon>Alphaproteobacteria</taxon>
        <taxon>Hyphomicrobiales</taxon>
        <taxon>Rhizobiaceae</taxon>
        <taxon>Liberibacter</taxon>
    </lineage>
</organism>
<dbReference type="CDD" id="cd00737">
    <property type="entry name" value="lyz_endolysin_autolysin"/>
    <property type="match status" value="1"/>
</dbReference>
<dbReference type="GeneID" id="96886066"/>
<keyword evidence="2" id="KW-0378">Hydrolase</keyword>
<dbReference type="PANTHER" id="PTHR38107">
    <property type="match status" value="1"/>
</dbReference>
<reference key="2">
    <citation type="submission" date="2010-11" db="EMBL/GenBank/DDBJ databases">
        <authorList>
            <person name="Lin H."/>
            <person name="Doddapaneni H.V."/>
            <person name="Lou B."/>
            <person name="Civerolo E.L."/>
            <person name="Chen C."/>
            <person name="Duan Y."/>
            <person name="Zhou L."/>
            <person name="Glynn J."/>
        </authorList>
    </citation>
    <scope>NUCLEOTIDE SEQUENCE</scope>
    <source>
        <strain>CLso-ZC1</strain>
    </source>
</reference>
<comment type="similarity">
    <text evidence="2">Belongs to the glycosyl hydrolase 24 family.</text>
</comment>
<dbReference type="GO" id="GO:0031640">
    <property type="term" value="P:killing of cells of another organism"/>
    <property type="evidence" value="ECO:0007669"/>
    <property type="project" value="UniProtKB-KW"/>
</dbReference>
<dbReference type="InterPro" id="IPR002196">
    <property type="entry name" value="Glyco_hydro_24"/>
</dbReference>
<dbReference type="InterPro" id="IPR033907">
    <property type="entry name" value="Endolysin_autolysin"/>
</dbReference>
<protein>
    <recommendedName>
        <fullName evidence="2">Lysozyme</fullName>
        <ecNumber evidence="2">3.2.1.17</ecNumber>
    </recommendedName>
</protein>
<keyword evidence="2" id="KW-0081">Bacteriolytic enzyme</keyword>
<evidence type="ECO:0000256" key="1">
    <source>
        <dbReference type="ARBA" id="ARBA00023200"/>
    </source>
</evidence>
<gene>
    <name evidence="3" type="ordered locus">CKC_02900</name>
</gene>
<dbReference type="AlphaFoldDB" id="E4UD89"/>
<dbReference type="Proteomes" id="UP000007038">
    <property type="component" value="Chromosome"/>
</dbReference>
<proteinExistence type="inferred from homology"/>
<dbReference type="eggNOG" id="COG3772">
    <property type="taxonomic scope" value="Bacteria"/>
</dbReference>
<dbReference type="RefSeq" id="WP_013461985.1">
    <property type="nucleotide sequence ID" value="NC_014774.1"/>
</dbReference>
<keyword evidence="2" id="KW-0929">Antimicrobial</keyword>
<name>E4UD89_LIBSC</name>
<dbReference type="InterPro" id="IPR023346">
    <property type="entry name" value="Lysozyme-like_dom_sf"/>
</dbReference>
<evidence type="ECO:0000313" key="3">
    <source>
        <dbReference type="EMBL" id="ADR52329.1"/>
    </source>
</evidence>
<dbReference type="Pfam" id="PF00959">
    <property type="entry name" value="Phage_lysozyme"/>
    <property type="match status" value="1"/>
</dbReference>
<keyword evidence="2" id="KW-0326">Glycosidase</keyword>
<sequence length="102" mass="11336">MTDLLIDLIKRFEGLRLSAYRCSAGVWTIGYGHTRCIAKGLLITEQQANTLLLQNISKTINQALVISSILAEAGENRLSAICYFIFNIGVGRYKILHSSKMC</sequence>
<dbReference type="GO" id="GO:0003796">
    <property type="term" value="F:lysozyme activity"/>
    <property type="evidence" value="ECO:0007669"/>
    <property type="project" value="UniProtKB-EC"/>
</dbReference>
<evidence type="ECO:0000256" key="2">
    <source>
        <dbReference type="RuleBase" id="RU003788"/>
    </source>
</evidence>
<dbReference type="GO" id="GO:0016998">
    <property type="term" value="P:cell wall macromolecule catabolic process"/>
    <property type="evidence" value="ECO:0007669"/>
    <property type="project" value="InterPro"/>
</dbReference>
<dbReference type="Gene3D" id="1.10.1740.240">
    <property type="match status" value="1"/>
</dbReference>
<accession>E4UD89</accession>
<dbReference type="GO" id="GO:0042742">
    <property type="term" value="P:defense response to bacterium"/>
    <property type="evidence" value="ECO:0007669"/>
    <property type="project" value="UniProtKB-KW"/>
</dbReference>
<reference evidence="3 4" key="3">
    <citation type="journal article" date="2011" name="PLoS ONE">
        <title>The Complete Genome Sequence of 'Candidatus Liberibacter solanacearum', the Bacterium Associated with Potato Zebra Chip Disease.</title>
        <authorList>
            <person name="Lin H."/>
            <person name="Lou B."/>
            <person name="Glynn J.M."/>
            <person name="Doddapaneni H."/>
            <person name="Civerolo E.L."/>
            <person name="Chen C."/>
            <person name="Duan Y."/>
            <person name="Zhou L."/>
            <person name="Vahling C.M."/>
        </authorList>
    </citation>
    <scope>NUCLEOTIDE SEQUENCE [LARGE SCALE GENOMIC DNA]</scope>
    <source>
        <strain evidence="3 4">CLso-ZC1</strain>
    </source>
</reference>
<dbReference type="InterPro" id="IPR051018">
    <property type="entry name" value="Bacteriophage_GH24"/>
</dbReference>
<comment type="catalytic activity">
    <reaction evidence="2">
        <text>Hydrolysis of (1-&gt;4)-beta-linkages between N-acetylmuramic acid and N-acetyl-D-glucosamine residues in a peptidoglycan and between N-acetyl-D-glucosamine residues in chitodextrins.</text>
        <dbReference type="EC" id="3.2.1.17"/>
    </reaction>
</comment>
<dbReference type="EMBL" id="CP002371">
    <property type="protein sequence ID" value="ADR52329.1"/>
    <property type="molecule type" value="Genomic_DNA"/>
</dbReference>
<dbReference type="SUPFAM" id="SSF53955">
    <property type="entry name" value="Lysozyme-like"/>
    <property type="match status" value="1"/>
</dbReference>
<dbReference type="EC" id="3.2.1.17" evidence="2"/>
<dbReference type="KEGG" id="lso:CKC_02900"/>
<dbReference type="CAZy" id="GH24">
    <property type="family name" value="Glycoside Hydrolase Family 24"/>
</dbReference>